<dbReference type="STRING" id="71999.KPaMU14_11380"/>
<dbReference type="InterPro" id="IPR045582">
    <property type="entry name" value="Trehalase-like_N"/>
</dbReference>
<comment type="caution">
    <text evidence="3">The sequence shown here is derived from an EMBL/GenBank/DDBJ whole genome shotgun (WGS) entry which is preliminary data.</text>
</comment>
<name>M2YG11_9MICC</name>
<gene>
    <name evidence="3" type="ORF">C884_01972</name>
</gene>
<dbReference type="InterPro" id="IPR008928">
    <property type="entry name" value="6-hairpin_glycosidase_sf"/>
</dbReference>
<dbReference type="PANTHER" id="PTHR31616">
    <property type="entry name" value="TREHALASE"/>
    <property type="match status" value="1"/>
</dbReference>
<dbReference type="RefSeq" id="WP_006213988.1">
    <property type="nucleotide sequence ID" value="NZ_ANHZ02000004.1"/>
</dbReference>
<dbReference type="Pfam" id="PF19291">
    <property type="entry name" value="TREH_N"/>
    <property type="match status" value="1"/>
</dbReference>
<dbReference type="InterPro" id="IPR012341">
    <property type="entry name" value="6hp_glycosidase-like_sf"/>
</dbReference>
<evidence type="ECO:0000313" key="4">
    <source>
        <dbReference type="Proteomes" id="UP000009877"/>
    </source>
</evidence>
<evidence type="ECO:0000313" key="3">
    <source>
        <dbReference type="EMBL" id="EME37464.1"/>
    </source>
</evidence>
<dbReference type="Gene3D" id="1.50.10.10">
    <property type="match status" value="1"/>
</dbReference>
<dbReference type="SUPFAM" id="SSF48208">
    <property type="entry name" value="Six-hairpin glycosidases"/>
    <property type="match status" value="1"/>
</dbReference>
<keyword evidence="4" id="KW-1185">Reference proteome</keyword>
<organism evidence="3 4">
    <name type="scientific">Kocuria palustris PEL</name>
    <dbReference type="NCBI Taxonomy" id="1236550"/>
    <lineage>
        <taxon>Bacteria</taxon>
        <taxon>Bacillati</taxon>
        <taxon>Actinomycetota</taxon>
        <taxon>Actinomycetes</taxon>
        <taxon>Micrococcales</taxon>
        <taxon>Micrococcaceae</taxon>
        <taxon>Kocuria</taxon>
    </lineage>
</organism>
<proteinExistence type="predicted"/>
<evidence type="ECO:0000259" key="2">
    <source>
        <dbReference type="Pfam" id="PF19291"/>
    </source>
</evidence>
<dbReference type="InterPro" id="IPR011613">
    <property type="entry name" value="GH15-like"/>
</dbReference>
<dbReference type="GO" id="GO:0005975">
    <property type="term" value="P:carbohydrate metabolic process"/>
    <property type="evidence" value="ECO:0007669"/>
    <property type="project" value="InterPro"/>
</dbReference>
<dbReference type="Pfam" id="PF00723">
    <property type="entry name" value="Glyco_hydro_15"/>
    <property type="match status" value="1"/>
</dbReference>
<dbReference type="EMBL" id="ANHZ02000004">
    <property type="protein sequence ID" value="EME37464.1"/>
    <property type="molecule type" value="Genomic_DNA"/>
</dbReference>
<evidence type="ECO:0000259" key="1">
    <source>
        <dbReference type="Pfam" id="PF00723"/>
    </source>
</evidence>
<dbReference type="PANTHER" id="PTHR31616:SF0">
    <property type="entry name" value="GLUCAN 1,4-ALPHA-GLUCOSIDASE"/>
    <property type="match status" value="1"/>
</dbReference>
<accession>M2YG11</accession>
<dbReference type="AlphaFoldDB" id="M2YG11"/>
<dbReference type="Proteomes" id="UP000009877">
    <property type="component" value="Unassembled WGS sequence"/>
</dbReference>
<dbReference type="GO" id="GO:0004553">
    <property type="term" value="F:hydrolase activity, hydrolyzing O-glycosyl compounds"/>
    <property type="evidence" value="ECO:0007669"/>
    <property type="project" value="TreeGrafter"/>
</dbReference>
<feature type="domain" description="GH15-like" evidence="1">
    <location>
        <begin position="252"/>
        <end position="648"/>
    </location>
</feature>
<sequence length="668" mass="73930">MSHDSTRPASVPLEDYALLSDLRTAPLVSREGSVDWLCFPSVDSAAVFSALLGDPDDGRWQLRIADGEVVSRRYRPGTFVLETQWRSPSGCATVVDALPTGDDRANLVREVTCTEGVVTVEHDLRIRPDYNRSSPWVHLRELPEGGSGIAAIAGPDMLVLRGPLLSAQEDDDSRHDLSAEGEVGRWLGGSFELQAGKTQAWVLTWCSSWSPLPEAVDASVALERTECYWRDWRDATCSQQTVSEGQERSLLVLRALTHGETGGIAAAPTAGLPEDFGGVRNWDYRYTWLRDASLTIEAVVDHGHTEGARHWRDWLLRAVAGDPERIQIMYGIDGRRRLPEHELEHLSGYEGSRPVRIGNGAVDQYQADVMGEVMLALAALRDAGEPEDLWSWGLQKTLLRYCEQRIDEPDHGLWEMRGEPAFFTHGRVMMWAAFNEGLRAVSEHGRIRDGVAEVDGWPDIADQQPSEGHEDAMPEAETVILATPEEIRRWTELRDRLHSEIMSEGWNEQLGSFTQTYAPGHGSQEVDASLLQLPHTGFIAADDPRMLGTVSRIEQDLVDDHGFVARYRTASGSDGLEGGEYPFLLCLAWLAEQYAGSGRVEDARRALDRLESCASDLGLLAEEYSPEHQRLAGNFPQAFSHLGHLRAAQAVERAEGSAREAAQANSPS</sequence>
<protein>
    <submittedName>
        <fullName evidence="3">Glucoamylase</fullName>
    </submittedName>
</protein>
<feature type="domain" description="Trehalase-like N-terminal" evidence="2">
    <location>
        <begin position="10"/>
        <end position="176"/>
    </location>
</feature>
<reference evidence="3 4" key="1">
    <citation type="journal article" date="2014" name="Genome Announc.">
        <title>Draft Genome Sequence of Kocuria palustris PEL.</title>
        <authorList>
            <person name="Sharma G."/>
            <person name="Khatri I."/>
            <person name="Subramanian S."/>
        </authorList>
    </citation>
    <scope>NUCLEOTIDE SEQUENCE [LARGE SCALE GENOMIC DNA]</scope>
    <source>
        <strain evidence="3 4">PEL</strain>
    </source>
</reference>